<comment type="similarity">
    <text evidence="1">Belongs to the TRAFAC class TrmE-Era-EngA-EngB-Septin-like GTPase superfamily. AIG1/Toc34/Toc159-like paraseptin GTPase family. IAN subfamily.</text>
</comment>
<dbReference type="InterPro" id="IPR027417">
    <property type="entry name" value="P-loop_NTPase"/>
</dbReference>
<keyword evidence="5" id="KW-1185">Reference proteome</keyword>
<feature type="domain" description="AIG1-type G" evidence="3">
    <location>
        <begin position="3"/>
        <end position="140"/>
    </location>
</feature>
<sequence>MSTVLLIGSTGMGKSTFGNYLLDPDKKHMFQNPTFPMAKDSKSMTQEVKVISKQVEIDDGGSETLTIIDTPGLNESAEKDLAHMIDIIKKLNECEEIKACILVVKFNAKIDAQYKATIEYYSKLLPGLFEKNVIIVMTDFATDERSEELRKVQDIDVHKVECDTVAEIKQYSNVSYSPQLFMIDCLPLTNAEMEISQIVRKAILDFIKVLLPINVKNQLVAKTHYIKQKDAEKYEKLQGEIEGYKKGLKEQYQDSDKVLDEAHKKGMEMTQIESKIKKLETNLQDKDTTDDVVAAKWSINEEWKFLNQLENDFNVESTYEITHHATWTNGNSKFIEVTTTPKSIKGKVKGNFMRGIYASVTAYTEKRIKYAEEITELEGKIAKEKDSFEKCKKGWDEFRKLEREKSAEIELLEKCFDERNIEAAKCCSDFMTLDEAMTRLDELRKSS</sequence>
<dbReference type="eggNOG" id="ENOG502SI88">
    <property type="taxonomic scope" value="Eukaryota"/>
</dbReference>
<evidence type="ECO:0000256" key="1">
    <source>
        <dbReference type="ARBA" id="ARBA00008535"/>
    </source>
</evidence>
<dbReference type="Pfam" id="PF04548">
    <property type="entry name" value="AIG1"/>
    <property type="match status" value="1"/>
</dbReference>
<protein>
    <recommendedName>
        <fullName evidence="3">AIG1-type G domain-containing protein</fullName>
    </recommendedName>
</protein>
<dbReference type="EnsemblMetazoa" id="Aqu2.1.09453_001">
    <property type="protein sequence ID" value="Aqu2.1.09453_001"/>
    <property type="gene ID" value="Aqu2.1.09453"/>
</dbReference>
<organism evidence="4">
    <name type="scientific">Amphimedon queenslandica</name>
    <name type="common">Sponge</name>
    <dbReference type="NCBI Taxonomy" id="400682"/>
    <lineage>
        <taxon>Eukaryota</taxon>
        <taxon>Metazoa</taxon>
        <taxon>Porifera</taxon>
        <taxon>Demospongiae</taxon>
        <taxon>Heteroscleromorpha</taxon>
        <taxon>Haplosclerida</taxon>
        <taxon>Niphatidae</taxon>
        <taxon>Amphimedon</taxon>
    </lineage>
</organism>
<reference evidence="4" key="2">
    <citation type="submission" date="2017-05" db="UniProtKB">
        <authorList>
            <consortium name="EnsemblMetazoa"/>
        </authorList>
    </citation>
    <scope>IDENTIFICATION</scope>
</reference>
<evidence type="ECO:0000256" key="2">
    <source>
        <dbReference type="ARBA" id="ARBA00022741"/>
    </source>
</evidence>
<dbReference type="Proteomes" id="UP000007879">
    <property type="component" value="Unassembled WGS sequence"/>
</dbReference>
<dbReference type="OrthoDB" id="2386367at2759"/>
<dbReference type="SUPFAM" id="SSF52540">
    <property type="entry name" value="P-loop containing nucleoside triphosphate hydrolases"/>
    <property type="match status" value="1"/>
</dbReference>
<dbReference type="InterPro" id="IPR006703">
    <property type="entry name" value="G_AIG1"/>
</dbReference>
<evidence type="ECO:0000313" key="4">
    <source>
        <dbReference type="EnsemblMetazoa" id="Aqu2.1.09453_001"/>
    </source>
</evidence>
<evidence type="ECO:0000313" key="5">
    <source>
        <dbReference type="Proteomes" id="UP000007879"/>
    </source>
</evidence>
<name>A0A1X7T4N6_AMPQE</name>
<keyword evidence="2" id="KW-0547">Nucleotide-binding</keyword>
<evidence type="ECO:0000259" key="3">
    <source>
        <dbReference type="Pfam" id="PF04548"/>
    </source>
</evidence>
<accession>A0A1X7T4N6</accession>
<reference evidence="5" key="1">
    <citation type="journal article" date="2010" name="Nature">
        <title>The Amphimedon queenslandica genome and the evolution of animal complexity.</title>
        <authorList>
            <person name="Srivastava M."/>
            <person name="Simakov O."/>
            <person name="Chapman J."/>
            <person name="Fahey B."/>
            <person name="Gauthier M.E."/>
            <person name="Mitros T."/>
            <person name="Richards G.S."/>
            <person name="Conaco C."/>
            <person name="Dacre M."/>
            <person name="Hellsten U."/>
            <person name="Larroux C."/>
            <person name="Putnam N.H."/>
            <person name="Stanke M."/>
            <person name="Adamska M."/>
            <person name="Darling A."/>
            <person name="Degnan S.M."/>
            <person name="Oakley T.H."/>
            <person name="Plachetzki D.C."/>
            <person name="Zhai Y."/>
            <person name="Adamski M."/>
            <person name="Calcino A."/>
            <person name="Cummins S.F."/>
            <person name="Goodstein D.M."/>
            <person name="Harris C."/>
            <person name="Jackson D.J."/>
            <person name="Leys S.P."/>
            <person name="Shu S."/>
            <person name="Woodcroft B.J."/>
            <person name="Vervoort M."/>
            <person name="Kosik K.S."/>
            <person name="Manning G."/>
            <person name="Degnan B.M."/>
            <person name="Rokhsar D.S."/>
        </authorList>
    </citation>
    <scope>NUCLEOTIDE SEQUENCE [LARGE SCALE GENOMIC DNA]</scope>
</reference>
<dbReference type="InParanoid" id="A0A1X7T4N6"/>
<gene>
    <name evidence="4" type="primary">105315327</name>
</gene>
<dbReference type="KEGG" id="aqu:105315327"/>
<dbReference type="GO" id="GO:0005525">
    <property type="term" value="F:GTP binding"/>
    <property type="evidence" value="ECO:0007669"/>
    <property type="project" value="InterPro"/>
</dbReference>
<dbReference type="EnsemblMetazoa" id="XM_011409932.1">
    <property type="protein sequence ID" value="XP_011408234.1"/>
    <property type="gene ID" value="LOC105315327"/>
</dbReference>
<dbReference type="Gene3D" id="3.40.50.300">
    <property type="entry name" value="P-loop containing nucleotide triphosphate hydrolases"/>
    <property type="match status" value="1"/>
</dbReference>
<dbReference type="AlphaFoldDB" id="A0A1X7T4N6"/>
<proteinExistence type="inferred from homology"/>